<dbReference type="Gramene" id="Pp3c14_5560V3.3">
    <property type="protein sequence ID" value="Pp3c14_5560V3.3"/>
    <property type="gene ID" value="Pp3c14_5560"/>
</dbReference>
<dbReference type="RefSeq" id="XP_073395020.1">
    <property type="nucleotide sequence ID" value="XM_073538919.1"/>
</dbReference>
<evidence type="ECO:0000313" key="2">
    <source>
        <dbReference type="EMBL" id="PNR40661.1"/>
    </source>
</evidence>
<dbReference type="eggNOG" id="ENOG502SQW9">
    <property type="taxonomic scope" value="Eukaryota"/>
</dbReference>
<evidence type="ECO:0000313" key="3">
    <source>
        <dbReference type="EnsemblPlants" id="Pp3c14_5560V3.1"/>
    </source>
</evidence>
<dbReference type="OMA" id="NQFWIYS"/>
<protein>
    <submittedName>
        <fullName evidence="2 3">Uncharacterized protein</fullName>
    </submittedName>
</protein>
<organism evidence="2">
    <name type="scientific">Physcomitrium patens</name>
    <name type="common">Spreading-leaved earth moss</name>
    <name type="synonym">Physcomitrella patens</name>
    <dbReference type="NCBI Taxonomy" id="3218"/>
    <lineage>
        <taxon>Eukaryota</taxon>
        <taxon>Viridiplantae</taxon>
        <taxon>Streptophyta</taxon>
        <taxon>Embryophyta</taxon>
        <taxon>Bryophyta</taxon>
        <taxon>Bryophytina</taxon>
        <taxon>Bryopsida</taxon>
        <taxon>Funariidae</taxon>
        <taxon>Funariales</taxon>
        <taxon>Funariaceae</taxon>
        <taxon>Physcomitrium</taxon>
    </lineage>
</organism>
<dbReference type="PANTHER" id="PTHR35567">
    <property type="entry name" value="MALATE DEHYDROGENASE (AFU_ORTHOLOGUE AFUA_2G13800)"/>
    <property type="match status" value="1"/>
</dbReference>
<reference evidence="2 4" key="2">
    <citation type="journal article" date="2018" name="Plant J.">
        <title>The Physcomitrella patens chromosome-scale assembly reveals moss genome structure and evolution.</title>
        <authorList>
            <person name="Lang D."/>
            <person name="Ullrich K.K."/>
            <person name="Murat F."/>
            <person name="Fuchs J."/>
            <person name="Jenkins J."/>
            <person name="Haas F.B."/>
            <person name="Piednoel M."/>
            <person name="Gundlach H."/>
            <person name="Van Bel M."/>
            <person name="Meyberg R."/>
            <person name="Vives C."/>
            <person name="Morata J."/>
            <person name="Symeonidi A."/>
            <person name="Hiss M."/>
            <person name="Muchero W."/>
            <person name="Kamisugi Y."/>
            <person name="Saleh O."/>
            <person name="Blanc G."/>
            <person name="Decker E.L."/>
            <person name="van Gessel N."/>
            <person name="Grimwood J."/>
            <person name="Hayes R.D."/>
            <person name="Graham S.W."/>
            <person name="Gunter L.E."/>
            <person name="McDaniel S.F."/>
            <person name="Hoernstein S.N.W."/>
            <person name="Larsson A."/>
            <person name="Li F.W."/>
            <person name="Perroud P.F."/>
            <person name="Phillips J."/>
            <person name="Ranjan P."/>
            <person name="Rokshar D.S."/>
            <person name="Rothfels C.J."/>
            <person name="Schneider L."/>
            <person name="Shu S."/>
            <person name="Stevenson D.W."/>
            <person name="Thummler F."/>
            <person name="Tillich M."/>
            <person name="Villarreal Aguilar J.C."/>
            <person name="Widiez T."/>
            <person name="Wong G.K."/>
            <person name="Wymore A."/>
            <person name="Zhang Y."/>
            <person name="Zimmer A.D."/>
            <person name="Quatrano R.S."/>
            <person name="Mayer K.F.X."/>
            <person name="Goodstein D."/>
            <person name="Casacuberta J.M."/>
            <person name="Vandepoele K."/>
            <person name="Reski R."/>
            <person name="Cuming A.C."/>
            <person name="Tuskan G.A."/>
            <person name="Maumus F."/>
            <person name="Salse J."/>
            <person name="Schmutz J."/>
            <person name="Rensing S.A."/>
        </authorList>
    </citation>
    <scope>NUCLEOTIDE SEQUENCE [LARGE SCALE GENOMIC DNA]</scope>
    <source>
        <strain evidence="3 4">cv. Gransden 2004</strain>
    </source>
</reference>
<dbReference type="Gramene" id="Pp3c14_5560V3.2">
    <property type="protein sequence ID" value="Pp3c14_5560V3.2"/>
    <property type="gene ID" value="Pp3c14_5560"/>
</dbReference>
<keyword evidence="4" id="KW-1185">Reference proteome</keyword>
<evidence type="ECO:0000313" key="4">
    <source>
        <dbReference type="Proteomes" id="UP000006727"/>
    </source>
</evidence>
<dbReference type="GeneID" id="112291750"/>
<evidence type="ECO:0000256" key="1">
    <source>
        <dbReference type="SAM" id="SignalP"/>
    </source>
</evidence>
<dbReference type="AlphaFoldDB" id="A9T1G5"/>
<dbReference type="PaxDb" id="3218-PP1S150_57V6.1"/>
<gene>
    <name evidence="3" type="primary">LOC112291750</name>
    <name evidence="2" type="ORF">PHYPA_018064</name>
</gene>
<reference evidence="2 4" key="1">
    <citation type="journal article" date="2008" name="Science">
        <title>The Physcomitrella genome reveals evolutionary insights into the conquest of land by plants.</title>
        <authorList>
            <person name="Rensing S."/>
            <person name="Lang D."/>
            <person name="Zimmer A."/>
            <person name="Terry A."/>
            <person name="Salamov A."/>
            <person name="Shapiro H."/>
            <person name="Nishiyama T."/>
            <person name="Perroud P.-F."/>
            <person name="Lindquist E."/>
            <person name="Kamisugi Y."/>
            <person name="Tanahashi T."/>
            <person name="Sakakibara K."/>
            <person name="Fujita T."/>
            <person name="Oishi K."/>
            <person name="Shin-I T."/>
            <person name="Kuroki Y."/>
            <person name="Toyoda A."/>
            <person name="Suzuki Y."/>
            <person name="Hashimoto A."/>
            <person name="Yamaguchi K."/>
            <person name="Sugano A."/>
            <person name="Kohara Y."/>
            <person name="Fujiyama A."/>
            <person name="Anterola A."/>
            <person name="Aoki S."/>
            <person name="Ashton N."/>
            <person name="Barbazuk W.B."/>
            <person name="Barker E."/>
            <person name="Bennetzen J."/>
            <person name="Bezanilla M."/>
            <person name="Blankenship R."/>
            <person name="Cho S.H."/>
            <person name="Dutcher S."/>
            <person name="Estelle M."/>
            <person name="Fawcett J.A."/>
            <person name="Gundlach H."/>
            <person name="Hanada K."/>
            <person name="Heyl A."/>
            <person name="Hicks K.A."/>
            <person name="Hugh J."/>
            <person name="Lohr M."/>
            <person name="Mayer K."/>
            <person name="Melkozernov A."/>
            <person name="Murata T."/>
            <person name="Nelson D."/>
            <person name="Pils B."/>
            <person name="Prigge M."/>
            <person name="Reiss B."/>
            <person name="Renner T."/>
            <person name="Rombauts S."/>
            <person name="Rushton P."/>
            <person name="Sanderfoot A."/>
            <person name="Schween G."/>
            <person name="Shiu S.-H."/>
            <person name="Stueber K."/>
            <person name="Theodoulou F.L."/>
            <person name="Tu H."/>
            <person name="Van de Peer Y."/>
            <person name="Verrier P.J."/>
            <person name="Waters E."/>
            <person name="Wood A."/>
            <person name="Yang L."/>
            <person name="Cove D."/>
            <person name="Cuming A."/>
            <person name="Hasebe M."/>
            <person name="Lucas S."/>
            <person name="Mishler D.B."/>
            <person name="Reski R."/>
            <person name="Grigoriev I."/>
            <person name="Quatrano R.S."/>
            <person name="Boore J.L."/>
        </authorList>
    </citation>
    <scope>NUCLEOTIDE SEQUENCE [LARGE SCALE GENOMIC DNA]</scope>
    <source>
        <strain evidence="3 4">cv. Gransden 2004</strain>
    </source>
</reference>
<name>A9T1G5_PHYPA</name>
<dbReference type="EnsemblPlants" id="Pp3c14_5560V3.3">
    <property type="protein sequence ID" value="Pp3c14_5560V3.3"/>
    <property type="gene ID" value="Pp3c14_5560"/>
</dbReference>
<sequence>MLRYRGFQALWLAVAFLCQYSAAWDLEPPAGFSKSLTTSIDQGKQMYTCDTGIWRKSGSSAYLVTNNPQNGGLVRAGNYESTADPTTKRSIMKWTILNSPGDAIESGDQISSVKGVAIYSQNTSEDSVPEVLFEVTSHQGAGAAALVTYIMMTQTKGGQAPDTSLCTEDDIVADVPFDGYFEFYVQDRQPPPTVPAELKPPARVVQGFFVKGKMVFRFDGMKWHSQGIIATIYNVAGGNAIGKFGTIRKPDQYGSNLRWIVDNPNGFTLTGKITGSKKVSDNGAAWQLYEITTSSGTVTSVGPFKYVQLTSTRGGLEPKIAGGATLGLLWKSNFTGICWFYT</sequence>
<dbReference type="Proteomes" id="UP000006727">
    <property type="component" value="Chromosome 14"/>
</dbReference>
<dbReference type="EnsemblPlants" id="Pp3c14_5560V3.1">
    <property type="protein sequence ID" value="Pp3c14_5560V3.1"/>
    <property type="gene ID" value="Pp3c14_5560"/>
</dbReference>
<dbReference type="PANTHER" id="PTHR35567:SF12">
    <property type="match status" value="1"/>
</dbReference>
<dbReference type="Gramene" id="Pp3c14_5560V3.1">
    <property type="protein sequence ID" value="Pp3c14_5560V3.1"/>
    <property type="gene ID" value="Pp3c14_5560"/>
</dbReference>
<keyword evidence="1" id="KW-0732">Signal</keyword>
<feature type="signal peptide" evidence="1">
    <location>
        <begin position="1"/>
        <end position="23"/>
    </location>
</feature>
<feature type="chain" id="PRO_5014297975" evidence="1">
    <location>
        <begin position="24"/>
        <end position="342"/>
    </location>
</feature>
<proteinExistence type="predicted"/>
<dbReference type="RefSeq" id="XP_024395378.1">
    <property type="nucleotide sequence ID" value="XM_024539610.2"/>
</dbReference>
<dbReference type="RefSeq" id="XP_024395379.1">
    <property type="nucleotide sequence ID" value="XM_024539611.2"/>
</dbReference>
<dbReference type="EnsemblPlants" id="Pp3c14_5560V3.2">
    <property type="protein sequence ID" value="Pp3c14_5560V3.2"/>
    <property type="gene ID" value="Pp3c14_5560"/>
</dbReference>
<dbReference type="EMBL" id="ABEU02000014">
    <property type="protein sequence ID" value="PNR40661.1"/>
    <property type="molecule type" value="Genomic_DNA"/>
</dbReference>
<reference evidence="3" key="3">
    <citation type="submission" date="2020-12" db="UniProtKB">
        <authorList>
            <consortium name="EnsemblPlants"/>
        </authorList>
    </citation>
    <scope>IDENTIFICATION</scope>
</reference>
<accession>A9T1G5</accession>
<dbReference type="HOGENOM" id="CLU_832596_0_0_1"/>
<dbReference type="OrthoDB" id="1859733at2759"/>
<dbReference type="KEGG" id="ppp:112291750"/>